<gene>
    <name evidence="3" type="ORF">ACFQGD_12700</name>
</gene>
<evidence type="ECO:0000256" key="1">
    <source>
        <dbReference type="ARBA" id="ARBA00023172"/>
    </source>
</evidence>
<dbReference type="SUPFAM" id="SSF56349">
    <property type="entry name" value="DNA breaking-rejoining enzymes"/>
    <property type="match status" value="1"/>
</dbReference>
<proteinExistence type="predicted"/>
<dbReference type="CDD" id="cd00397">
    <property type="entry name" value="DNA_BRE_C"/>
    <property type="match status" value="1"/>
</dbReference>
<feature type="domain" description="Tyr recombinase" evidence="2">
    <location>
        <begin position="1"/>
        <end position="65"/>
    </location>
</feature>
<evidence type="ECO:0000313" key="3">
    <source>
        <dbReference type="EMBL" id="MFC6868005.1"/>
    </source>
</evidence>
<sequence>MFERVNQQVGTNATLHSLRHTAAYRMAEDPDLPLTDVQLVLGHAALTTTQLYLTPRKEEVIRRMLAHHAEQARQAAARVAPAPAPGYRPETLGVLFGTEVSS</sequence>
<protein>
    <submittedName>
        <fullName evidence="3">Site-specific integrase</fullName>
    </submittedName>
</protein>
<dbReference type="Proteomes" id="UP001596337">
    <property type="component" value="Unassembled WGS sequence"/>
</dbReference>
<evidence type="ECO:0000313" key="4">
    <source>
        <dbReference type="Proteomes" id="UP001596337"/>
    </source>
</evidence>
<comment type="caution">
    <text evidence="3">The sequence shown here is derived from an EMBL/GenBank/DDBJ whole genome shotgun (WGS) entry which is preliminary data.</text>
</comment>
<reference evidence="4" key="1">
    <citation type="journal article" date="2019" name="Int. J. Syst. Evol. Microbiol.">
        <title>The Global Catalogue of Microorganisms (GCM) 10K type strain sequencing project: providing services to taxonomists for standard genome sequencing and annotation.</title>
        <authorList>
            <consortium name="The Broad Institute Genomics Platform"/>
            <consortium name="The Broad Institute Genome Sequencing Center for Infectious Disease"/>
            <person name="Wu L."/>
            <person name="Ma J."/>
        </authorList>
    </citation>
    <scope>NUCLEOTIDE SEQUENCE [LARGE SCALE GENOMIC DNA]</scope>
    <source>
        <strain evidence="4">KCTC 32255</strain>
    </source>
</reference>
<dbReference type="InterPro" id="IPR002104">
    <property type="entry name" value="Integrase_catalytic"/>
</dbReference>
<dbReference type="InterPro" id="IPR011010">
    <property type="entry name" value="DNA_brk_join_enz"/>
</dbReference>
<name>A0ABW2C0U4_9PSEU</name>
<keyword evidence="1" id="KW-0233">DNA recombination</keyword>
<accession>A0ABW2C0U4</accession>
<dbReference type="Gene3D" id="1.10.443.10">
    <property type="entry name" value="Intergrase catalytic core"/>
    <property type="match status" value="1"/>
</dbReference>
<organism evidence="3 4">
    <name type="scientific">Haloechinothrix salitolerans</name>
    <dbReference type="NCBI Taxonomy" id="926830"/>
    <lineage>
        <taxon>Bacteria</taxon>
        <taxon>Bacillati</taxon>
        <taxon>Actinomycetota</taxon>
        <taxon>Actinomycetes</taxon>
        <taxon>Pseudonocardiales</taxon>
        <taxon>Pseudonocardiaceae</taxon>
        <taxon>Haloechinothrix</taxon>
    </lineage>
</organism>
<dbReference type="Pfam" id="PF00589">
    <property type="entry name" value="Phage_integrase"/>
    <property type="match status" value="1"/>
</dbReference>
<dbReference type="RefSeq" id="WP_390221052.1">
    <property type="nucleotide sequence ID" value="NZ_JBHSXX010000001.1"/>
</dbReference>
<dbReference type="PROSITE" id="PS51898">
    <property type="entry name" value="TYR_RECOMBINASE"/>
    <property type="match status" value="1"/>
</dbReference>
<dbReference type="InterPro" id="IPR013762">
    <property type="entry name" value="Integrase-like_cat_sf"/>
</dbReference>
<dbReference type="EMBL" id="JBHSXX010000001">
    <property type="protein sequence ID" value="MFC6868005.1"/>
    <property type="molecule type" value="Genomic_DNA"/>
</dbReference>
<evidence type="ECO:0000259" key="2">
    <source>
        <dbReference type="PROSITE" id="PS51898"/>
    </source>
</evidence>
<keyword evidence="4" id="KW-1185">Reference proteome</keyword>